<keyword evidence="3" id="KW-1185">Reference proteome</keyword>
<gene>
    <name evidence="2" type="ORF">THAOC_30833</name>
</gene>
<name>K0RAM0_THAOC</name>
<sequence>REQGLDGEALGGPEREEGEGDAARARGRGVRARLESERERRGDGVEGQDDQAVEALSSNPIEWRSNIIWLRSFSRQFISFRKRLSGYNVFSDM</sequence>
<feature type="region of interest" description="Disordered" evidence="1">
    <location>
        <begin position="1"/>
        <end position="52"/>
    </location>
</feature>
<organism evidence="2 3">
    <name type="scientific">Thalassiosira oceanica</name>
    <name type="common">Marine diatom</name>
    <dbReference type="NCBI Taxonomy" id="159749"/>
    <lineage>
        <taxon>Eukaryota</taxon>
        <taxon>Sar</taxon>
        <taxon>Stramenopiles</taxon>
        <taxon>Ochrophyta</taxon>
        <taxon>Bacillariophyta</taxon>
        <taxon>Coscinodiscophyceae</taxon>
        <taxon>Thalassiosirophycidae</taxon>
        <taxon>Thalassiosirales</taxon>
        <taxon>Thalassiosiraceae</taxon>
        <taxon>Thalassiosira</taxon>
    </lineage>
</organism>
<evidence type="ECO:0000256" key="1">
    <source>
        <dbReference type="SAM" id="MobiDB-lite"/>
    </source>
</evidence>
<feature type="compositionally biased region" description="Basic and acidic residues" evidence="1">
    <location>
        <begin position="32"/>
        <end position="44"/>
    </location>
</feature>
<evidence type="ECO:0000313" key="2">
    <source>
        <dbReference type="EMBL" id="EJK50225.1"/>
    </source>
</evidence>
<feature type="non-terminal residue" evidence="2">
    <location>
        <position position="1"/>
    </location>
</feature>
<dbReference type="AlphaFoldDB" id="K0RAM0"/>
<protein>
    <submittedName>
        <fullName evidence="2">Uncharacterized protein</fullName>
    </submittedName>
</protein>
<accession>K0RAM0</accession>
<evidence type="ECO:0000313" key="3">
    <source>
        <dbReference type="Proteomes" id="UP000266841"/>
    </source>
</evidence>
<proteinExistence type="predicted"/>
<dbReference type="Proteomes" id="UP000266841">
    <property type="component" value="Unassembled WGS sequence"/>
</dbReference>
<comment type="caution">
    <text evidence="2">The sequence shown here is derived from an EMBL/GenBank/DDBJ whole genome shotgun (WGS) entry which is preliminary data.</text>
</comment>
<reference evidence="2 3" key="1">
    <citation type="journal article" date="2012" name="Genome Biol.">
        <title>Genome and low-iron response of an oceanic diatom adapted to chronic iron limitation.</title>
        <authorList>
            <person name="Lommer M."/>
            <person name="Specht M."/>
            <person name="Roy A.S."/>
            <person name="Kraemer L."/>
            <person name="Andreson R."/>
            <person name="Gutowska M.A."/>
            <person name="Wolf J."/>
            <person name="Bergner S.V."/>
            <person name="Schilhabel M.B."/>
            <person name="Klostermeier U.C."/>
            <person name="Beiko R.G."/>
            <person name="Rosenstiel P."/>
            <person name="Hippler M."/>
            <person name="Laroche J."/>
        </authorList>
    </citation>
    <scope>NUCLEOTIDE SEQUENCE [LARGE SCALE GENOMIC DNA]</scope>
    <source>
        <strain evidence="2 3">CCMP1005</strain>
    </source>
</reference>
<dbReference type="EMBL" id="AGNL01044102">
    <property type="protein sequence ID" value="EJK50225.1"/>
    <property type="molecule type" value="Genomic_DNA"/>
</dbReference>